<evidence type="ECO:0000313" key="5">
    <source>
        <dbReference type="Proteomes" id="UP000001514"/>
    </source>
</evidence>
<feature type="domain" description="Cytochrome b5 heme-binding" evidence="3">
    <location>
        <begin position="55"/>
        <end position="151"/>
    </location>
</feature>
<comment type="similarity">
    <text evidence="2">Belongs to the cytochrome b5 family. MAPR subfamily.</text>
</comment>
<gene>
    <name evidence="4" type="ORF">SELMODRAFT_408090</name>
</gene>
<proteinExistence type="inferred from homology"/>
<evidence type="ECO:0000313" key="4">
    <source>
        <dbReference type="EMBL" id="EFJ31832.1"/>
    </source>
</evidence>
<dbReference type="InterPro" id="IPR001199">
    <property type="entry name" value="Cyt_B5-like_heme/steroid-bd"/>
</dbReference>
<dbReference type="STRING" id="88036.D8R760"/>
<dbReference type="InterPro" id="IPR036400">
    <property type="entry name" value="Cyt_B5-like_heme/steroid_sf"/>
</dbReference>
<evidence type="ECO:0000256" key="1">
    <source>
        <dbReference type="ARBA" id="ARBA00022665"/>
    </source>
</evidence>
<dbReference type="SUPFAM" id="SSF55856">
    <property type="entry name" value="Cytochrome b5-like heme/steroid binding domain"/>
    <property type="match status" value="1"/>
</dbReference>
<accession>D8R760</accession>
<dbReference type="GO" id="GO:0005496">
    <property type="term" value="F:steroid binding"/>
    <property type="evidence" value="ECO:0007669"/>
    <property type="project" value="UniProtKB-KW"/>
</dbReference>
<dbReference type="GO" id="GO:0016020">
    <property type="term" value="C:membrane"/>
    <property type="evidence" value="ECO:0000318"/>
    <property type="project" value="GO_Central"/>
</dbReference>
<keyword evidence="1" id="KW-0446">Lipid-binding</keyword>
<dbReference type="SMART" id="SM01117">
    <property type="entry name" value="Cyt-b5"/>
    <property type="match status" value="1"/>
</dbReference>
<dbReference type="PANTHER" id="PTHR10281">
    <property type="entry name" value="MEMBRANE-ASSOCIATED PROGESTERONE RECEPTOR COMPONENT-RELATED"/>
    <property type="match status" value="1"/>
</dbReference>
<reference evidence="4 5" key="1">
    <citation type="journal article" date="2011" name="Science">
        <title>The Selaginella genome identifies genetic changes associated with the evolution of vascular plants.</title>
        <authorList>
            <person name="Banks J.A."/>
            <person name="Nishiyama T."/>
            <person name="Hasebe M."/>
            <person name="Bowman J.L."/>
            <person name="Gribskov M."/>
            <person name="dePamphilis C."/>
            <person name="Albert V.A."/>
            <person name="Aono N."/>
            <person name="Aoyama T."/>
            <person name="Ambrose B.A."/>
            <person name="Ashton N.W."/>
            <person name="Axtell M.J."/>
            <person name="Barker E."/>
            <person name="Barker M.S."/>
            <person name="Bennetzen J.L."/>
            <person name="Bonawitz N.D."/>
            <person name="Chapple C."/>
            <person name="Cheng C."/>
            <person name="Correa L.G."/>
            <person name="Dacre M."/>
            <person name="DeBarry J."/>
            <person name="Dreyer I."/>
            <person name="Elias M."/>
            <person name="Engstrom E.M."/>
            <person name="Estelle M."/>
            <person name="Feng L."/>
            <person name="Finet C."/>
            <person name="Floyd S.K."/>
            <person name="Frommer W.B."/>
            <person name="Fujita T."/>
            <person name="Gramzow L."/>
            <person name="Gutensohn M."/>
            <person name="Harholt J."/>
            <person name="Hattori M."/>
            <person name="Heyl A."/>
            <person name="Hirai T."/>
            <person name="Hiwatashi Y."/>
            <person name="Ishikawa M."/>
            <person name="Iwata M."/>
            <person name="Karol K.G."/>
            <person name="Koehler B."/>
            <person name="Kolukisaoglu U."/>
            <person name="Kubo M."/>
            <person name="Kurata T."/>
            <person name="Lalonde S."/>
            <person name="Li K."/>
            <person name="Li Y."/>
            <person name="Litt A."/>
            <person name="Lyons E."/>
            <person name="Manning G."/>
            <person name="Maruyama T."/>
            <person name="Michael T.P."/>
            <person name="Mikami K."/>
            <person name="Miyazaki S."/>
            <person name="Morinaga S."/>
            <person name="Murata T."/>
            <person name="Mueller-Roeber B."/>
            <person name="Nelson D.R."/>
            <person name="Obara M."/>
            <person name="Oguri Y."/>
            <person name="Olmstead R.G."/>
            <person name="Onodera N."/>
            <person name="Petersen B.L."/>
            <person name="Pils B."/>
            <person name="Prigge M."/>
            <person name="Rensing S.A."/>
            <person name="Riano-Pachon D.M."/>
            <person name="Roberts A.W."/>
            <person name="Sato Y."/>
            <person name="Scheller H.V."/>
            <person name="Schulz B."/>
            <person name="Schulz C."/>
            <person name="Shakirov E.V."/>
            <person name="Shibagaki N."/>
            <person name="Shinohara N."/>
            <person name="Shippen D.E."/>
            <person name="Soerensen I."/>
            <person name="Sotooka R."/>
            <person name="Sugimoto N."/>
            <person name="Sugita M."/>
            <person name="Sumikawa N."/>
            <person name="Tanurdzic M."/>
            <person name="Theissen G."/>
            <person name="Ulvskov P."/>
            <person name="Wakazuki S."/>
            <person name="Weng J.K."/>
            <person name="Willats W.W."/>
            <person name="Wipf D."/>
            <person name="Wolf P.G."/>
            <person name="Yang L."/>
            <person name="Zimmer A.D."/>
            <person name="Zhu Q."/>
            <person name="Mitros T."/>
            <person name="Hellsten U."/>
            <person name="Loque D."/>
            <person name="Otillar R."/>
            <person name="Salamov A."/>
            <person name="Schmutz J."/>
            <person name="Shapiro H."/>
            <person name="Lindquist E."/>
            <person name="Lucas S."/>
            <person name="Rokhsar D."/>
            <person name="Grigoriev I.V."/>
        </authorList>
    </citation>
    <scope>NUCLEOTIDE SEQUENCE [LARGE SCALE GENOMIC DNA]</scope>
</reference>
<dbReference type="FunCoup" id="D8R760">
    <property type="interactions" value="3710"/>
</dbReference>
<organism evidence="5">
    <name type="scientific">Selaginella moellendorffii</name>
    <name type="common">Spikemoss</name>
    <dbReference type="NCBI Taxonomy" id="88036"/>
    <lineage>
        <taxon>Eukaryota</taxon>
        <taxon>Viridiplantae</taxon>
        <taxon>Streptophyta</taxon>
        <taxon>Embryophyta</taxon>
        <taxon>Tracheophyta</taxon>
        <taxon>Lycopodiopsida</taxon>
        <taxon>Selaginellales</taxon>
        <taxon>Selaginellaceae</taxon>
        <taxon>Selaginella</taxon>
    </lineage>
</organism>
<dbReference type="Gramene" id="EFJ31832">
    <property type="protein sequence ID" value="EFJ31832"/>
    <property type="gene ID" value="SELMODRAFT_408090"/>
</dbReference>
<dbReference type="OMA" id="PPCNIEW"/>
<dbReference type="PANTHER" id="PTHR10281:SF4">
    <property type="entry name" value="NEUFERRICIN"/>
    <property type="match status" value="1"/>
</dbReference>
<dbReference type="Pfam" id="PF00173">
    <property type="entry name" value="Cyt-b5"/>
    <property type="match status" value="1"/>
</dbReference>
<protein>
    <recommendedName>
        <fullName evidence="3">Cytochrome b5 heme-binding domain-containing protein</fullName>
    </recommendedName>
</protein>
<keyword evidence="1" id="KW-0754">Steroid-binding</keyword>
<dbReference type="InParanoid" id="D8R760"/>
<sequence>MELPLLLARQLAKRRMGRQWRCRRRRGDVLAGLDFLALLRSLLLCFVWRLQNQIFTSESLSQFDGASKELPIYLSILGSVFDVTSGRQHYGVGGSYHHFSGRDATRAFVSGNFTGDGLSDSVRGLSPIEVKRIGDWRSFYHNSYSYIGKLIGTYYDSNGKPTDELLRVEKRIKRGEELLKQQEAEEKKFPTCNSRWSQSEGGEVWCDSGYPRILSKPSPLPSQGSGESRCACFAEKQLNRPGLAVYPGCEARATVCKTS</sequence>
<name>D8R760_SELML</name>
<dbReference type="Proteomes" id="UP000001514">
    <property type="component" value="Unassembled WGS sequence"/>
</dbReference>
<evidence type="ECO:0000259" key="3">
    <source>
        <dbReference type="SMART" id="SM01117"/>
    </source>
</evidence>
<evidence type="ECO:0000256" key="2">
    <source>
        <dbReference type="ARBA" id="ARBA00038357"/>
    </source>
</evidence>
<dbReference type="GO" id="GO:0012505">
    <property type="term" value="C:endomembrane system"/>
    <property type="evidence" value="ECO:0000318"/>
    <property type="project" value="GO_Central"/>
</dbReference>
<dbReference type="Gene3D" id="3.10.120.10">
    <property type="entry name" value="Cytochrome b5-like heme/steroid binding domain"/>
    <property type="match status" value="1"/>
</dbReference>
<keyword evidence="5" id="KW-1185">Reference proteome</keyword>
<dbReference type="KEGG" id="smo:SELMODRAFT_408090"/>
<dbReference type="HOGENOM" id="CLU_065455_1_0_1"/>
<dbReference type="EMBL" id="GL377573">
    <property type="protein sequence ID" value="EFJ31832.1"/>
    <property type="molecule type" value="Genomic_DNA"/>
</dbReference>
<dbReference type="eggNOG" id="KOG1108">
    <property type="taxonomic scope" value="Eukaryota"/>
</dbReference>
<dbReference type="InterPro" id="IPR050577">
    <property type="entry name" value="MAPR/NEUFC/NENF-like"/>
</dbReference>
<dbReference type="AlphaFoldDB" id="D8R760"/>